<reference evidence="3 4" key="1">
    <citation type="submission" date="2018-03" db="EMBL/GenBank/DDBJ databases">
        <title>Genome sequence of Moorella stamsii DSM 26217.</title>
        <authorList>
            <person name="Poehlein A."/>
            <person name="Daniel R."/>
        </authorList>
    </citation>
    <scope>NUCLEOTIDE SEQUENCE [LARGE SCALE GENOMIC DNA]</scope>
    <source>
        <strain evidence="4">DSM 26217</strain>
    </source>
</reference>
<dbReference type="SUPFAM" id="SSF100950">
    <property type="entry name" value="NagB/RpiA/CoA transferase-like"/>
    <property type="match status" value="1"/>
</dbReference>
<dbReference type="GO" id="GO:0047371">
    <property type="term" value="F:butyrate-acetoacetate CoA-transferase activity"/>
    <property type="evidence" value="ECO:0007669"/>
    <property type="project" value="UniProtKB-EC"/>
</dbReference>
<dbReference type="InterPro" id="IPR037171">
    <property type="entry name" value="NagB/RpiA_transferase-like"/>
</dbReference>
<keyword evidence="2 3" id="KW-0808">Transferase</keyword>
<dbReference type="Gene3D" id="3.40.1080.10">
    <property type="entry name" value="Glutaconate Coenzyme A-transferase"/>
    <property type="match status" value="1"/>
</dbReference>
<evidence type="ECO:0000256" key="1">
    <source>
        <dbReference type="ARBA" id="ARBA00007047"/>
    </source>
</evidence>
<dbReference type="InterPro" id="IPR004165">
    <property type="entry name" value="CoA_trans_fam_I"/>
</dbReference>
<gene>
    <name evidence="3" type="primary">ctfB_1</name>
    <name evidence="3" type="ORF">MOST_12590</name>
</gene>
<protein>
    <submittedName>
        <fullName evidence="3">Butyrate--acetoacetate CoA-transferase subunit B</fullName>
        <ecNumber evidence="3">2.8.3.9</ecNumber>
    </submittedName>
</protein>
<evidence type="ECO:0000313" key="3">
    <source>
        <dbReference type="EMBL" id="PRR73411.1"/>
    </source>
</evidence>
<dbReference type="RefSeq" id="WP_054938048.1">
    <property type="nucleotide sequence ID" value="NZ_PVXL01000040.1"/>
</dbReference>
<dbReference type="AlphaFoldDB" id="A0A9X7J3P6"/>
<dbReference type="Pfam" id="PF01144">
    <property type="entry name" value="CoA_trans"/>
    <property type="match status" value="1"/>
</dbReference>
<dbReference type="Proteomes" id="UP000239430">
    <property type="component" value="Unassembled WGS sequence"/>
</dbReference>
<evidence type="ECO:0000256" key="2">
    <source>
        <dbReference type="ARBA" id="ARBA00022679"/>
    </source>
</evidence>
<accession>A0A9X7J3P6</accession>
<dbReference type="EMBL" id="PVXL01000040">
    <property type="protein sequence ID" value="PRR73411.1"/>
    <property type="molecule type" value="Genomic_DNA"/>
</dbReference>
<evidence type="ECO:0000313" key="4">
    <source>
        <dbReference type="Proteomes" id="UP000239430"/>
    </source>
</evidence>
<dbReference type="SMART" id="SM00882">
    <property type="entry name" value="CoA_trans"/>
    <property type="match status" value="1"/>
</dbReference>
<organism evidence="3 4">
    <name type="scientific">Neomoorella stamsii</name>
    <dbReference type="NCBI Taxonomy" id="1266720"/>
    <lineage>
        <taxon>Bacteria</taxon>
        <taxon>Bacillati</taxon>
        <taxon>Bacillota</taxon>
        <taxon>Clostridia</taxon>
        <taxon>Neomoorellales</taxon>
        <taxon>Neomoorellaceae</taxon>
        <taxon>Neomoorella</taxon>
    </lineage>
</organism>
<dbReference type="PANTHER" id="PTHR13707:SF57">
    <property type="entry name" value="SUCCINYL-COA:3-KETOACID COENZYME A TRANSFERASE SUBUNIT B-RELATED"/>
    <property type="match status" value="1"/>
</dbReference>
<comment type="caution">
    <text evidence="3">The sequence shown here is derived from an EMBL/GenBank/DDBJ whole genome shotgun (WGS) entry which is preliminary data.</text>
</comment>
<dbReference type="PANTHER" id="PTHR13707">
    <property type="entry name" value="KETOACID-COENZYME A TRANSFERASE"/>
    <property type="match status" value="1"/>
</dbReference>
<keyword evidence="4" id="KW-1185">Reference proteome</keyword>
<dbReference type="EC" id="2.8.3.9" evidence="3"/>
<proteinExistence type="inferred from homology"/>
<dbReference type="InterPro" id="IPR012791">
    <property type="entry name" value="3-oxoacid_CoA-transf_B"/>
</dbReference>
<name>A0A9X7J3P6_9FIRM</name>
<dbReference type="NCBIfam" id="TIGR02428">
    <property type="entry name" value="pcaJ_scoB_fam"/>
    <property type="match status" value="1"/>
</dbReference>
<sequence length="230" mass="24427">MGNHLKVAGSERSRQEARGRIARRVALELKDGDVVNLGIGIPTLVAEYVNQDITVYFESENGIVGIGSAPPPGKEDPDLVNASGQPITILEGGACFDSATSFGLIRGGHLDVVVLGGLQVDEEGNLANWIIPGKLVPGMGGAMDLAVGAKRVIIAMEHVGPDGRPKIVKRCDLPLTAARVVNLIVTDLAVIEVTVQGLELRELWEGTSVEEVVAKTGADLRIPERIERFQ</sequence>
<comment type="similarity">
    <text evidence="1">Belongs to the 3-oxoacid CoA-transferase subunit B family.</text>
</comment>